<name>A0ABY7D7B6_MYAAR</name>
<proteinExistence type="predicted"/>
<accession>A0ABY7D7B6</accession>
<sequence>MCATNSLPEFVSINITTRTFKSFQPVCHTGCSVHLTIRMLQSSFLHWSCNGPLLCMDPLLYEYIPQMTWMNVQLLYPLSPTLEFGLNQRLRVFEIWLCLLTFLLHFFGMAVICLVITFLNR</sequence>
<evidence type="ECO:0000313" key="2">
    <source>
        <dbReference type="EMBL" id="WAQ93552.1"/>
    </source>
</evidence>
<keyword evidence="1" id="KW-0472">Membrane</keyword>
<organism evidence="2 3">
    <name type="scientific">Mya arenaria</name>
    <name type="common">Soft-shell clam</name>
    <dbReference type="NCBI Taxonomy" id="6604"/>
    <lineage>
        <taxon>Eukaryota</taxon>
        <taxon>Metazoa</taxon>
        <taxon>Spiralia</taxon>
        <taxon>Lophotrochozoa</taxon>
        <taxon>Mollusca</taxon>
        <taxon>Bivalvia</taxon>
        <taxon>Autobranchia</taxon>
        <taxon>Heteroconchia</taxon>
        <taxon>Euheterodonta</taxon>
        <taxon>Imparidentia</taxon>
        <taxon>Neoheterodontei</taxon>
        <taxon>Myida</taxon>
        <taxon>Myoidea</taxon>
        <taxon>Myidae</taxon>
        <taxon>Mya</taxon>
    </lineage>
</organism>
<gene>
    <name evidence="2" type="ORF">MAR_006023</name>
</gene>
<evidence type="ECO:0000256" key="1">
    <source>
        <dbReference type="SAM" id="Phobius"/>
    </source>
</evidence>
<keyword evidence="1" id="KW-0812">Transmembrane</keyword>
<keyword evidence="1" id="KW-1133">Transmembrane helix</keyword>
<reference evidence="2" key="1">
    <citation type="submission" date="2022-11" db="EMBL/GenBank/DDBJ databases">
        <title>Centuries of genome instability and evolution in soft-shell clam transmissible cancer (bioRxiv).</title>
        <authorList>
            <person name="Hart S.F.M."/>
            <person name="Yonemitsu M.A."/>
            <person name="Giersch R.M."/>
            <person name="Beal B.F."/>
            <person name="Arriagada G."/>
            <person name="Davis B.W."/>
            <person name="Ostrander E.A."/>
            <person name="Goff S.P."/>
            <person name="Metzger M.J."/>
        </authorList>
    </citation>
    <scope>NUCLEOTIDE SEQUENCE</scope>
    <source>
        <strain evidence="2">MELC-2E11</strain>
        <tissue evidence="2">Siphon/mantle</tissue>
    </source>
</reference>
<dbReference type="EMBL" id="CP111012">
    <property type="protein sequence ID" value="WAQ93552.1"/>
    <property type="molecule type" value="Genomic_DNA"/>
</dbReference>
<feature type="transmembrane region" description="Helical" evidence="1">
    <location>
        <begin position="95"/>
        <end position="119"/>
    </location>
</feature>
<dbReference type="Proteomes" id="UP001164746">
    <property type="component" value="Chromosome 1"/>
</dbReference>
<evidence type="ECO:0000313" key="3">
    <source>
        <dbReference type="Proteomes" id="UP001164746"/>
    </source>
</evidence>
<keyword evidence="3" id="KW-1185">Reference proteome</keyword>
<protein>
    <submittedName>
        <fullName evidence="2">Uncharacterized protein</fullName>
    </submittedName>
</protein>